<dbReference type="EMBL" id="JABUBU010000007">
    <property type="protein sequence ID" value="MBY6367172.1"/>
    <property type="molecule type" value="Genomic_DNA"/>
</dbReference>
<gene>
    <name evidence="2" type="ORF">HQ603_10430</name>
</gene>
<organism evidence="2 3">
    <name type="scientific">Rhodococcoides corynebacterioides</name>
    <dbReference type="NCBI Taxonomy" id="53972"/>
    <lineage>
        <taxon>Bacteria</taxon>
        <taxon>Bacillati</taxon>
        <taxon>Actinomycetota</taxon>
        <taxon>Actinomycetes</taxon>
        <taxon>Mycobacteriales</taxon>
        <taxon>Nocardiaceae</taxon>
        <taxon>Rhodococcoides</taxon>
    </lineage>
</organism>
<evidence type="ECO:0000256" key="1">
    <source>
        <dbReference type="SAM" id="MobiDB-lite"/>
    </source>
</evidence>
<keyword evidence="3" id="KW-1185">Reference proteome</keyword>
<evidence type="ECO:0000313" key="2">
    <source>
        <dbReference type="EMBL" id="MBY6367172.1"/>
    </source>
</evidence>
<dbReference type="Proteomes" id="UP000825228">
    <property type="component" value="Unassembled WGS sequence"/>
</dbReference>
<sequence length="74" mass="8302">MTQPAETQPTETQPTDRTELPLEDALEQQRDLTVDDDTDDTVVPASLPGLDVPDADYVEQQRDVPLDDDGYERD</sequence>
<feature type="compositionally biased region" description="Low complexity" evidence="1">
    <location>
        <begin position="1"/>
        <end position="13"/>
    </location>
</feature>
<dbReference type="RefSeq" id="WP_222684476.1">
    <property type="nucleotide sequence ID" value="NZ_JABUBT010000008.1"/>
</dbReference>
<protein>
    <submittedName>
        <fullName evidence="2">Uncharacterized protein</fullName>
    </submittedName>
</protein>
<comment type="caution">
    <text evidence="2">The sequence shown here is derived from an EMBL/GenBank/DDBJ whole genome shotgun (WGS) entry which is preliminary data.</text>
</comment>
<accession>A0ABS7P421</accession>
<proteinExistence type="predicted"/>
<feature type="region of interest" description="Disordered" evidence="1">
    <location>
        <begin position="1"/>
        <end position="74"/>
    </location>
</feature>
<name>A0ABS7P421_9NOCA</name>
<reference evidence="2 3" key="1">
    <citation type="submission" date="2020-06" db="EMBL/GenBank/DDBJ databases">
        <title>Taxonomy, biology and ecology of Rhodococcus bacteria occurring in California pistachio and other woody hosts as revealed by genome sequence analyses.</title>
        <authorList>
            <person name="Gai Y."/>
            <person name="Riely B."/>
        </authorList>
    </citation>
    <scope>NUCLEOTIDE SEQUENCE [LARGE SCALE GENOMIC DNA]</scope>
    <source>
        <strain evidence="2 3">BP-281</strain>
    </source>
</reference>
<evidence type="ECO:0000313" key="3">
    <source>
        <dbReference type="Proteomes" id="UP000825228"/>
    </source>
</evidence>